<organism evidence="9">
    <name type="scientific">marine metagenome</name>
    <dbReference type="NCBI Taxonomy" id="408172"/>
    <lineage>
        <taxon>unclassified sequences</taxon>
        <taxon>metagenomes</taxon>
        <taxon>ecological metagenomes</taxon>
    </lineage>
</organism>
<feature type="domain" description="Cytidyltransferase-like" evidence="8">
    <location>
        <begin position="9"/>
        <end position="170"/>
    </location>
</feature>
<keyword evidence="7" id="KW-0520">NAD</keyword>
<dbReference type="AlphaFoldDB" id="A0A381Y0Y1"/>
<dbReference type="NCBIfam" id="TIGR00125">
    <property type="entry name" value="cyt_tran_rel"/>
    <property type="match status" value="1"/>
</dbReference>
<evidence type="ECO:0000256" key="3">
    <source>
        <dbReference type="ARBA" id="ARBA00022679"/>
    </source>
</evidence>
<dbReference type="InterPro" id="IPR005248">
    <property type="entry name" value="NadD/NMNAT"/>
</dbReference>
<sequence length="196" mass="23047">MSRRKKICLFGGTFDPPHIGHLLVAQTIFEAENFDKIVFIPTFKTPQKNNITDIKDRLAMLRMGVTSNPNFEISDLEIQRGGTSYTIDTVREYKSDQDYDSRELYYLIGSDSLQTFHTWKEPREILDECQVIVALRPGFRPSDISNWILRKVRFASIPRFEISSSTIRSRWQENKTIRYMVTQPVWEYINDHGIYK</sequence>
<protein>
    <recommendedName>
        <fullName evidence="8">Cytidyltransferase-like domain-containing protein</fullName>
    </recommendedName>
</protein>
<keyword evidence="5" id="KW-0547">Nucleotide-binding</keyword>
<gene>
    <name evidence="9" type="ORF">METZ01_LOCUS123196</name>
</gene>
<evidence type="ECO:0000256" key="1">
    <source>
        <dbReference type="ARBA" id="ARBA00004790"/>
    </source>
</evidence>
<dbReference type="InterPro" id="IPR014729">
    <property type="entry name" value="Rossmann-like_a/b/a_fold"/>
</dbReference>
<dbReference type="NCBIfam" id="NF000840">
    <property type="entry name" value="PRK00071.1-3"/>
    <property type="match status" value="1"/>
</dbReference>
<dbReference type="HAMAP" id="MF_00244">
    <property type="entry name" value="NaMN_adenylyltr"/>
    <property type="match status" value="1"/>
</dbReference>
<keyword evidence="4" id="KW-0548">Nucleotidyltransferase</keyword>
<evidence type="ECO:0000256" key="6">
    <source>
        <dbReference type="ARBA" id="ARBA00022840"/>
    </source>
</evidence>
<evidence type="ECO:0000313" key="9">
    <source>
        <dbReference type="EMBL" id="SVA70342.1"/>
    </source>
</evidence>
<evidence type="ECO:0000256" key="4">
    <source>
        <dbReference type="ARBA" id="ARBA00022695"/>
    </source>
</evidence>
<dbReference type="SUPFAM" id="SSF52374">
    <property type="entry name" value="Nucleotidylyl transferase"/>
    <property type="match status" value="1"/>
</dbReference>
<dbReference type="PANTHER" id="PTHR39321">
    <property type="entry name" value="NICOTINATE-NUCLEOTIDE ADENYLYLTRANSFERASE-RELATED"/>
    <property type="match status" value="1"/>
</dbReference>
<dbReference type="Gene3D" id="3.40.50.620">
    <property type="entry name" value="HUPs"/>
    <property type="match status" value="1"/>
</dbReference>
<comment type="pathway">
    <text evidence="1">Cofactor biosynthesis; NAD(+) biosynthesis.</text>
</comment>
<dbReference type="UniPathway" id="UPA00253"/>
<proteinExistence type="inferred from homology"/>
<dbReference type="CDD" id="cd02165">
    <property type="entry name" value="NMNAT"/>
    <property type="match status" value="1"/>
</dbReference>
<dbReference type="Pfam" id="PF01467">
    <property type="entry name" value="CTP_transf_like"/>
    <property type="match status" value="1"/>
</dbReference>
<evidence type="ECO:0000259" key="8">
    <source>
        <dbReference type="Pfam" id="PF01467"/>
    </source>
</evidence>
<dbReference type="PANTHER" id="PTHR39321:SF3">
    <property type="entry name" value="PHOSPHOPANTETHEINE ADENYLYLTRANSFERASE"/>
    <property type="match status" value="1"/>
</dbReference>
<name>A0A381Y0Y1_9ZZZZ</name>
<accession>A0A381Y0Y1</accession>
<evidence type="ECO:0000256" key="2">
    <source>
        <dbReference type="ARBA" id="ARBA00022642"/>
    </source>
</evidence>
<dbReference type="NCBIfam" id="TIGR00482">
    <property type="entry name" value="nicotinate (nicotinamide) nucleotide adenylyltransferase"/>
    <property type="match status" value="1"/>
</dbReference>
<keyword evidence="3" id="KW-0808">Transferase</keyword>
<dbReference type="GO" id="GO:0009435">
    <property type="term" value="P:NAD+ biosynthetic process"/>
    <property type="evidence" value="ECO:0007669"/>
    <property type="project" value="UniProtKB-UniPathway"/>
</dbReference>
<dbReference type="GO" id="GO:0070566">
    <property type="term" value="F:adenylyltransferase activity"/>
    <property type="evidence" value="ECO:0007669"/>
    <property type="project" value="UniProtKB-ARBA"/>
</dbReference>
<evidence type="ECO:0000256" key="7">
    <source>
        <dbReference type="ARBA" id="ARBA00023027"/>
    </source>
</evidence>
<keyword evidence="6" id="KW-0067">ATP-binding</keyword>
<dbReference type="GO" id="GO:0005524">
    <property type="term" value="F:ATP binding"/>
    <property type="evidence" value="ECO:0007669"/>
    <property type="project" value="UniProtKB-KW"/>
</dbReference>
<evidence type="ECO:0000256" key="5">
    <source>
        <dbReference type="ARBA" id="ARBA00022741"/>
    </source>
</evidence>
<dbReference type="EMBL" id="UINC01017000">
    <property type="protein sequence ID" value="SVA70342.1"/>
    <property type="molecule type" value="Genomic_DNA"/>
</dbReference>
<keyword evidence="2" id="KW-0662">Pyridine nucleotide biosynthesis</keyword>
<reference evidence="9" key="1">
    <citation type="submission" date="2018-05" db="EMBL/GenBank/DDBJ databases">
        <authorList>
            <person name="Lanie J.A."/>
            <person name="Ng W.-L."/>
            <person name="Kazmierczak K.M."/>
            <person name="Andrzejewski T.M."/>
            <person name="Davidsen T.M."/>
            <person name="Wayne K.J."/>
            <person name="Tettelin H."/>
            <person name="Glass J.I."/>
            <person name="Rusch D."/>
            <person name="Podicherti R."/>
            <person name="Tsui H.-C.T."/>
            <person name="Winkler M.E."/>
        </authorList>
    </citation>
    <scope>NUCLEOTIDE SEQUENCE</scope>
</reference>
<dbReference type="InterPro" id="IPR004821">
    <property type="entry name" value="Cyt_trans-like"/>
</dbReference>